<keyword evidence="8" id="KW-1185">Reference proteome</keyword>
<feature type="domain" description="Proline dehydrogenase" evidence="6">
    <location>
        <begin position="542"/>
        <end position="884"/>
    </location>
</feature>
<feature type="region of interest" description="Disordered" evidence="5">
    <location>
        <begin position="200"/>
        <end position="241"/>
    </location>
</feature>
<dbReference type="PANTHER" id="PTHR13914">
    <property type="entry name" value="PROLINE OXIDASE"/>
    <property type="match status" value="1"/>
</dbReference>
<evidence type="ECO:0000256" key="5">
    <source>
        <dbReference type="SAM" id="MobiDB-lite"/>
    </source>
</evidence>
<dbReference type="GO" id="GO:0005739">
    <property type="term" value="C:mitochondrion"/>
    <property type="evidence" value="ECO:0007669"/>
    <property type="project" value="TreeGrafter"/>
</dbReference>
<accession>A0A507AZJ0</accession>
<dbReference type="GO" id="GO:0010133">
    <property type="term" value="P:L-proline catabolic process to L-glutamate"/>
    <property type="evidence" value="ECO:0007669"/>
    <property type="project" value="TreeGrafter"/>
</dbReference>
<protein>
    <recommendedName>
        <fullName evidence="2">proline dehydrogenase</fullName>
        <ecNumber evidence="2">1.5.5.2</ecNumber>
    </recommendedName>
</protein>
<dbReference type="InterPro" id="IPR002872">
    <property type="entry name" value="Proline_DH_dom"/>
</dbReference>
<organism evidence="7 8">
    <name type="scientific">Thyridium curvatum</name>
    <dbReference type="NCBI Taxonomy" id="1093900"/>
    <lineage>
        <taxon>Eukaryota</taxon>
        <taxon>Fungi</taxon>
        <taxon>Dikarya</taxon>
        <taxon>Ascomycota</taxon>
        <taxon>Pezizomycotina</taxon>
        <taxon>Sordariomycetes</taxon>
        <taxon>Sordariomycetidae</taxon>
        <taxon>Thyridiales</taxon>
        <taxon>Thyridiaceae</taxon>
        <taxon>Thyridium</taxon>
    </lineage>
</organism>
<dbReference type="RefSeq" id="XP_030997966.1">
    <property type="nucleotide sequence ID" value="XM_031138255.1"/>
</dbReference>
<dbReference type="InParanoid" id="A0A507AZJ0"/>
<dbReference type="InterPro" id="IPR029041">
    <property type="entry name" value="FAD-linked_oxidoreductase-like"/>
</dbReference>
<feature type="compositionally biased region" description="Low complexity" evidence="5">
    <location>
        <begin position="224"/>
        <end position="238"/>
    </location>
</feature>
<evidence type="ECO:0000313" key="8">
    <source>
        <dbReference type="Proteomes" id="UP000319257"/>
    </source>
</evidence>
<dbReference type="OrthoDB" id="5464at2759"/>
<dbReference type="AlphaFoldDB" id="A0A507AZJ0"/>
<dbReference type="GO" id="GO:0004657">
    <property type="term" value="F:proline dehydrogenase activity"/>
    <property type="evidence" value="ECO:0007669"/>
    <property type="project" value="UniProtKB-EC"/>
</dbReference>
<dbReference type="PANTHER" id="PTHR13914:SF30">
    <property type="entry name" value="PROLINE DEHYDROGENASE"/>
    <property type="match status" value="1"/>
</dbReference>
<dbReference type="EC" id="1.5.5.2" evidence="2"/>
<dbReference type="InterPro" id="IPR015659">
    <property type="entry name" value="Proline_oxidase"/>
</dbReference>
<evidence type="ECO:0000256" key="4">
    <source>
        <dbReference type="ARBA" id="ARBA00023062"/>
    </source>
</evidence>
<evidence type="ECO:0000259" key="6">
    <source>
        <dbReference type="Pfam" id="PF01619"/>
    </source>
</evidence>
<dbReference type="Gene3D" id="3.20.20.220">
    <property type="match status" value="1"/>
</dbReference>
<dbReference type="SUPFAM" id="SSF51730">
    <property type="entry name" value="FAD-linked oxidoreductase"/>
    <property type="match status" value="1"/>
</dbReference>
<name>A0A507AZJ0_9PEZI</name>
<proteinExistence type="inferred from homology"/>
<evidence type="ECO:0000256" key="1">
    <source>
        <dbReference type="ARBA" id="ARBA00005869"/>
    </source>
</evidence>
<evidence type="ECO:0000256" key="3">
    <source>
        <dbReference type="ARBA" id="ARBA00023002"/>
    </source>
</evidence>
<keyword evidence="3" id="KW-0560">Oxidoreductase</keyword>
<comment type="caution">
    <text evidence="7">The sequence shown here is derived from an EMBL/GenBank/DDBJ whole genome shotgun (WGS) entry which is preliminary data.</text>
</comment>
<sequence length="906" mass="99305">MERIRQRRREAVASNEPLTPEELEALYRASRLSIPTVARIPAASALSFMTGMGLGLVQGSKMAGLRFRAEHAHKLPQTTTGWYMYHKSKNYHVALGGVREGLKMGARVSVWTTAMFCIEAMFDNYRGSTDFVNTVLACVSVAGGFSLWNRLPLVMAARTTKTALGVGLIYGGLQDLAGIARGRHIGYVDYIRKTMLGGGDEARGPASRRAAADRRQSLQGSTEAPQQAQPQPTGRAAQSQGPSGAWKFAVIEFSVKAASDGDRQGHSWGLAWCDFQFLVLVASPERNRTKTCQPSLSAPGYERLSWRRGTIQWSLDGFIIDNTYPPRLLSEGEKKVPTVDDVPVSPWEYGCVTCFDLASYYNVMLNLVIARLIGQLIPGPPTRIVGKEDNKRYGADISNGSDFHLQEPAAVGAETCPRRPPLRQQPHRSHMHDIIEQDTKAHLVNNTATVSLDRLLIPVDPLIVYQPHRIRAPDPGPRRIIHRRDARRQGPCAALRPAADGRPALPRHDDRLVLAAPPPALPGRHRTFYAQFCAGEDPAEVRRTIDGLKRMGFSGVILGYAKEVVLSEEQRKDLASSQTGEAAEDCVRNEITPWAAGTMETVKLAQPGDFVALKFTGAGRQALYNLAERLPPSKALADAIDGICTLAASRGIRLLFDAEQHALQAGIDDWTLEYMRRFNTADRATIYGTYQAYLKHAPAVVSEHLRIARDEGFTLGVKLVRGAYLGSDPRQIIHDTKADTDACYDGITEALLRREWNAPLTRPADGNGAFPNVNMVLASHNADSVKKARALLESGLRGTEVAFAQLQGMADEVSCELVATSSNGAGFAETSAGEARAQTTGVGAVEPLGRPQAYKYLVWGSTGDCMKYLLRRAYENRDAVQRTRDSRDAMRAELWRRLKGVFGLGA</sequence>
<reference evidence="7 8" key="1">
    <citation type="submission" date="2019-06" db="EMBL/GenBank/DDBJ databases">
        <title>Draft genome sequence of the filamentous fungus Phialemoniopsis curvata isolated from diesel fuel.</title>
        <authorList>
            <person name="Varaljay V.A."/>
            <person name="Lyon W.J."/>
            <person name="Crouch A.L."/>
            <person name="Drake C.E."/>
            <person name="Hollomon J.M."/>
            <person name="Nadeau L.J."/>
            <person name="Nunn H.S."/>
            <person name="Stevenson B.S."/>
            <person name="Bojanowski C.L."/>
            <person name="Crookes-Goodson W.J."/>
        </authorList>
    </citation>
    <scope>NUCLEOTIDE SEQUENCE [LARGE SCALE GENOMIC DNA]</scope>
    <source>
        <strain evidence="7 8">D216</strain>
    </source>
</reference>
<dbReference type="Pfam" id="PF01619">
    <property type="entry name" value="Pro_dh"/>
    <property type="match status" value="1"/>
</dbReference>
<dbReference type="EMBL" id="SKBQ01000018">
    <property type="protein sequence ID" value="TPX16255.1"/>
    <property type="molecule type" value="Genomic_DNA"/>
</dbReference>
<dbReference type="GO" id="GO:0071949">
    <property type="term" value="F:FAD binding"/>
    <property type="evidence" value="ECO:0007669"/>
    <property type="project" value="TreeGrafter"/>
</dbReference>
<dbReference type="GeneID" id="41971351"/>
<comment type="similarity">
    <text evidence="1">Belongs to the proline oxidase family.</text>
</comment>
<evidence type="ECO:0000256" key="2">
    <source>
        <dbReference type="ARBA" id="ARBA00012695"/>
    </source>
</evidence>
<dbReference type="Proteomes" id="UP000319257">
    <property type="component" value="Unassembled WGS sequence"/>
</dbReference>
<dbReference type="STRING" id="1093900.A0A507AZJ0"/>
<evidence type="ECO:0000313" key="7">
    <source>
        <dbReference type="EMBL" id="TPX16255.1"/>
    </source>
</evidence>
<keyword evidence="4" id="KW-0642">Proline metabolism</keyword>
<gene>
    <name evidence="7" type="ORF">E0L32_003904</name>
</gene>